<dbReference type="STRING" id="1367849.GCA_000518585_01897"/>
<organism evidence="1 3">
    <name type="scientific">Agrobacterium larrymoorei</name>
    <dbReference type="NCBI Taxonomy" id="160699"/>
    <lineage>
        <taxon>Bacteria</taxon>
        <taxon>Pseudomonadati</taxon>
        <taxon>Pseudomonadota</taxon>
        <taxon>Alphaproteobacteria</taxon>
        <taxon>Hyphomicrobiales</taxon>
        <taxon>Rhizobiaceae</taxon>
        <taxon>Rhizobium/Agrobacterium group</taxon>
        <taxon>Agrobacterium</taxon>
    </lineage>
</organism>
<evidence type="ECO:0000313" key="2">
    <source>
        <dbReference type="EMBL" id="QYA09484.1"/>
    </source>
</evidence>
<proteinExistence type="predicted"/>
<evidence type="ECO:0000313" key="3">
    <source>
        <dbReference type="Proteomes" id="UP000298545"/>
    </source>
</evidence>
<dbReference type="EMBL" id="CP072168">
    <property type="protein sequence ID" value="QYA09484.1"/>
    <property type="molecule type" value="Genomic_DNA"/>
</dbReference>
<protein>
    <submittedName>
        <fullName evidence="1">Uncharacterized protein</fullName>
    </submittedName>
</protein>
<keyword evidence="4" id="KW-1185">Reference proteome</keyword>
<dbReference type="RefSeq" id="WP_037170844.1">
    <property type="nucleotide sequence ID" value="NZ_CP039692.1"/>
</dbReference>
<sequence length="150" mass="16392">MGEHKGFLMLKYRKFTALYTLPEMLNEVIDFAKANNISVLAVQKEGFRSHRRDTENSITMVTDLRDDTSVAPVCQAAASLMPNLLVLAVDPDRAVGLFTATPNEQKIIQELLWLHYGKAGLIQLLFSASVSFDAGALAPSSHLDVMGVAA</sequence>
<evidence type="ECO:0000313" key="1">
    <source>
        <dbReference type="EMBL" id="QCJ00074.1"/>
    </source>
</evidence>
<evidence type="ECO:0000313" key="4">
    <source>
        <dbReference type="Proteomes" id="UP000826513"/>
    </source>
</evidence>
<accession>A0A4D7DS07</accession>
<dbReference type="KEGG" id="alf:CFBP5473_19245"/>
<dbReference type="Proteomes" id="UP000826513">
    <property type="component" value="Chromosome 2"/>
</dbReference>
<reference evidence="1 3" key="1">
    <citation type="submission" date="2019-04" db="EMBL/GenBank/DDBJ databases">
        <title>Complete genome sequence of Agrobacterium larrymoorei CFBP5473.</title>
        <authorList>
            <person name="Haryono M."/>
            <person name="Chou L."/>
            <person name="Lin Y.-C."/>
            <person name="Lai E.-M."/>
            <person name="Kuo C.-H."/>
        </authorList>
    </citation>
    <scope>NUCLEOTIDE SEQUENCE [LARGE SCALE GENOMIC DNA]</scope>
    <source>
        <strain evidence="1 3">CFBP5473</strain>
    </source>
</reference>
<dbReference type="EMBL" id="CP039692">
    <property type="protein sequence ID" value="QCJ00074.1"/>
    <property type="molecule type" value="Genomic_DNA"/>
</dbReference>
<dbReference type="Proteomes" id="UP000298545">
    <property type="component" value="Chromosome linear"/>
</dbReference>
<reference evidence="2 4" key="2">
    <citation type="submission" date="2021-03" db="EMBL/GenBank/DDBJ databases">
        <title>Rapid diversification of plasmids in a genus of pathogenic and nitrogen fixing bacteria.</title>
        <authorList>
            <person name="Weisberg A.J."/>
            <person name="Miller M."/>
            <person name="Ream W."/>
            <person name="Grunwald N.J."/>
            <person name="Chang J.H."/>
        </authorList>
    </citation>
    <scope>NUCLEOTIDE SEQUENCE [LARGE SCALE GENOMIC DNA]</scope>
    <source>
        <strain evidence="2 4">AF3.44</strain>
    </source>
</reference>
<name>A0A4D7DS07_9HYPH</name>
<gene>
    <name evidence="1" type="ORF">CFBP5473_19245</name>
    <name evidence="2" type="ORF">J5285_19105</name>
</gene>
<dbReference type="AlphaFoldDB" id="A0A4D7DS07"/>